<proteinExistence type="predicted"/>
<sequence length="342" mass="36232">MAAAMKLSMSLDEISAQEAAKHRERRAADASTGGGGGKMSRRTLAPRATRRPAPYAMARSPQGQGAPQPGRSVYVGNLSWAVAWHHLKDHFKAAGEVEHADVMTEPGGRSKGYGIVVFRDARGASQAIRMLHDTELLGRKILVRENREEAGGGVGAGQSLYVGNLAWDVSWQDLKDHFKSAGTVLHADVMMEADTGRSKGCGLVVFANARDAENAIATLHDSELKGRQIFVREDREGGSAVRNPLNGGATLVRPMAGVGSGGGGVCKVFVGNLPFETTWPQLKDIFREAGNVIRADVAQAADGRSLGHGTVVFASAVDAANAIQRFNGADFLGRSLKVLPQA</sequence>
<dbReference type="SMART" id="SM00360">
    <property type="entry name" value="RRM"/>
    <property type="match status" value="3"/>
</dbReference>
<dbReference type="Pfam" id="PF00076">
    <property type="entry name" value="RRM_1"/>
    <property type="match status" value="3"/>
</dbReference>
<dbReference type="SUPFAM" id="SSF54928">
    <property type="entry name" value="RNA-binding domain, RBD"/>
    <property type="match status" value="2"/>
</dbReference>
<dbReference type="GO" id="GO:0005634">
    <property type="term" value="C:nucleus"/>
    <property type="evidence" value="ECO:0007669"/>
    <property type="project" value="TreeGrafter"/>
</dbReference>
<reference evidence="5" key="1">
    <citation type="submission" date="2021-01" db="EMBL/GenBank/DDBJ databases">
        <authorList>
            <person name="Corre E."/>
            <person name="Pelletier E."/>
            <person name="Niang G."/>
            <person name="Scheremetjew M."/>
            <person name="Finn R."/>
            <person name="Kale V."/>
            <person name="Holt S."/>
            <person name="Cochrane G."/>
            <person name="Meng A."/>
            <person name="Brown T."/>
            <person name="Cohen L."/>
        </authorList>
    </citation>
    <scope>NUCLEOTIDE SEQUENCE</scope>
    <source>
        <strain evidence="5">CCMP645</strain>
    </source>
</reference>
<evidence type="ECO:0000313" key="5">
    <source>
        <dbReference type="EMBL" id="CAE0787911.1"/>
    </source>
</evidence>
<feature type="compositionally biased region" description="Low complexity" evidence="3">
    <location>
        <begin position="42"/>
        <end position="59"/>
    </location>
</feature>
<dbReference type="InterPro" id="IPR050374">
    <property type="entry name" value="RRT5_SRSF_SR"/>
</dbReference>
<evidence type="ECO:0000256" key="2">
    <source>
        <dbReference type="PROSITE-ProRule" id="PRU00176"/>
    </source>
</evidence>
<dbReference type="GO" id="GO:0003729">
    <property type="term" value="F:mRNA binding"/>
    <property type="evidence" value="ECO:0007669"/>
    <property type="project" value="TreeGrafter"/>
</dbReference>
<dbReference type="AlphaFoldDB" id="A0A7S4C666"/>
<dbReference type="PROSITE" id="PS50102">
    <property type="entry name" value="RRM"/>
    <property type="match status" value="3"/>
</dbReference>
<evidence type="ECO:0000256" key="1">
    <source>
        <dbReference type="ARBA" id="ARBA00022884"/>
    </source>
</evidence>
<dbReference type="PANTHER" id="PTHR23003">
    <property type="entry name" value="RNA RECOGNITION MOTIF RRM DOMAIN CONTAINING PROTEIN"/>
    <property type="match status" value="1"/>
</dbReference>
<dbReference type="EMBL" id="HBIZ01066211">
    <property type="protein sequence ID" value="CAE0787911.1"/>
    <property type="molecule type" value="Transcribed_RNA"/>
</dbReference>
<feature type="domain" description="RRM" evidence="4">
    <location>
        <begin position="266"/>
        <end position="342"/>
    </location>
</feature>
<dbReference type="PANTHER" id="PTHR23003:SF3">
    <property type="entry name" value="FI21236P1-RELATED"/>
    <property type="match status" value="1"/>
</dbReference>
<dbReference type="InterPro" id="IPR035979">
    <property type="entry name" value="RBD_domain_sf"/>
</dbReference>
<gene>
    <name evidence="5" type="ORF">PCAR00345_LOCUS40619</name>
</gene>
<accession>A0A7S4C666</accession>
<dbReference type="InterPro" id="IPR012677">
    <property type="entry name" value="Nucleotide-bd_a/b_plait_sf"/>
</dbReference>
<evidence type="ECO:0000256" key="3">
    <source>
        <dbReference type="SAM" id="MobiDB-lite"/>
    </source>
</evidence>
<feature type="region of interest" description="Disordered" evidence="3">
    <location>
        <begin position="16"/>
        <end position="70"/>
    </location>
</feature>
<dbReference type="InterPro" id="IPR000504">
    <property type="entry name" value="RRM_dom"/>
</dbReference>
<organism evidence="5">
    <name type="scientific">Chrysotila carterae</name>
    <name type="common">Marine alga</name>
    <name type="synonym">Syracosphaera carterae</name>
    <dbReference type="NCBI Taxonomy" id="13221"/>
    <lineage>
        <taxon>Eukaryota</taxon>
        <taxon>Haptista</taxon>
        <taxon>Haptophyta</taxon>
        <taxon>Prymnesiophyceae</taxon>
        <taxon>Isochrysidales</taxon>
        <taxon>Isochrysidaceae</taxon>
        <taxon>Chrysotila</taxon>
    </lineage>
</organism>
<protein>
    <recommendedName>
        <fullName evidence="4">RRM domain-containing protein</fullName>
    </recommendedName>
</protein>
<feature type="domain" description="RRM" evidence="4">
    <location>
        <begin position="158"/>
        <end position="236"/>
    </location>
</feature>
<keyword evidence="1 2" id="KW-0694">RNA-binding</keyword>
<evidence type="ECO:0000259" key="4">
    <source>
        <dbReference type="PROSITE" id="PS50102"/>
    </source>
</evidence>
<dbReference type="GO" id="GO:0005737">
    <property type="term" value="C:cytoplasm"/>
    <property type="evidence" value="ECO:0007669"/>
    <property type="project" value="TreeGrafter"/>
</dbReference>
<dbReference type="Gene3D" id="3.30.70.330">
    <property type="match status" value="3"/>
</dbReference>
<name>A0A7S4C666_CHRCT</name>
<dbReference type="GO" id="GO:1990904">
    <property type="term" value="C:ribonucleoprotein complex"/>
    <property type="evidence" value="ECO:0007669"/>
    <property type="project" value="TreeGrafter"/>
</dbReference>
<feature type="domain" description="RRM" evidence="4">
    <location>
        <begin position="71"/>
        <end position="148"/>
    </location>
</feature>